<evidence type="ECO:0000313" key="3">
    <source>
        <dbReference type="EMBL" id="QJA81023.1"/>
    </source>
</evidence>
<reference evidence="3" key="1">
    <citation type="submission" date="2020-03" db="EMBL/GenBank/DDBJ databases">
        <title>The deep terrestrial virosphere.</title>
        <authorList>
            <person name="Holmfeldt K."/>
            <person name="Nilsson E."/>
            <person name="Simone D."/>
            <person name="Lopez-Fernandez M."/>
            <person name="Wu X."/>
            <person name="de Brujin I."/>
            <person name="Lundin D."/>
            <person name="Andersson A."/>
            <person name="Bertilsson S."/>
            <person name="Dopson M."/>
        </authorList>
    </citation>
    <scope>NUCLEOTIDE SEQUENCE</scope>
    <source>
        <strain evidence="3">MM415A00606</strain>
        <strain evidence="2">MM415B01303</strain>
    </source>
</reference>
<protein>
    <submittedName>
        <fullName evidence="3">Uncharacterized protein</fullName>
    </submittedName>
</protein>
<dbReference type="EMBL" id="MT141367">
    <property type="protein sequence ID" value="QJA59370.1"/>
    <property type="molecule type" value="Genomic_DNA"/>
</dbReference>
<organism evidence="3">
    <name type="scientific">viral metagenome</name>
    <dbReference type="NCBI Taxonomy" id="1070528"/>
    <lineage>
        <taxon>unclassified sequences</taxon>
        <taxon>metagenomes</taxon>
        <taxon>organismal metagenomes</taxon>
    </lineage>
</organism>
<dbReference type="EMBL" id="MT142444">
    <property type="protein sequence ID" value="QJA81023.1"/>
    <property type="molecule type" value="Genomic_DNA"/>
</dbReference>
<proteinExistence type="predicted"/>
<evidence type="ECO:0000256" key="1">
    <source>
        <dbReference type="SAM" id="MobiDB-lite"/>
    </source>
</evidence>
<gene>
    <name evidence="3" type="ORF">MM415A00606_0024</name>
    <name evidence="2" type="ORF">MM415B01303_0005</name>
</gene>
<dbReference type="AlphaFoldDB" id="A0A6M3KGG3"/>
<feature type="region of interest" description="Disordered" evidence="1">
    <location>
        <begin position="32"/>
        <end position="54"/>
    </location>
</feature>
<name>A0A6M3KGG3_9ZZZZ</name>
<evidence type="ECO:0000313" key="2">
    <source>
        <dbReference type="EMBL" id="QJA59370.1"/>
    </source>
</evidence>
<accession>A0A6M3KGG3</accession>
<sequence length="54" mass="6427">MPYKDKLKDRLWHKQHMRMKRKLLKYVPKSEDVTPSTLKPVTPIDADGNAIYDE</sequence>